<feature type="region of interest" description="Disordered" evidence="2">
    <location>
        <begin position="174"/>
        <end position="204"/>
    </location>
</feature>
<keyword evidence="1" id="KW-0472">Membrane</keyword>
<dbReference type="AlphaFoldDB" id="A0A9P8I7C5"/>
<feature type="compositionally biased region" description="Basic and acidic residues" evidence="2">
    <location>
        <begin position="251"/>
        <end position="276"/>
    </location>
</feature>
<reference evidence="3" key="1">
    <citation type="submission" date="2021-03" db="EMBL/GenBank/DDBJ databases">
        <title>Comparative genomics and phylogenomic investigation of the class Geoglossomycetes provide insights into ecological specialization and systematics.</title>
        <authorList>
            <person name="Melie T."/>
            <person name="Pirro S."/>
            <person name="Miller A.N."/>
            <person name="Quandt A."/>
        </authorList>
    </citation>
    <scope>NUCLEOTIDE SEQUENCE</scope>
    <source>
        <strain evidence="3">GBOQ0MN5Z8</strain>
    </source>
</reference>
<feature type="region of interest" description="Disordered" evidence="2">
    <location>
        <begin position="229"/>
        <end position="339"/>
    </location>
</feature>
<proteinExistence type="inferred from homology"/>
<name>A0A9P8I7C5_9PEZI</name>
<evidence type="ECO:0000256" key="1">
    <source>
        <dbReference type="RuleBase" id="RU362006"/>
    </source>
</evidence>
<dbReference type="PANTHER" id="PTHR12300:SF177">
    <property type="entry name" value="PROTEIN YOP1"/>
    <property type="match status" value="1"/>
</dbReference>
<comment type="subcellular location">
    <subcellularLocation>
        <location evidence="1">Membrane</location>
        <topology evidence="1">Multi-pass membrane protein</topology>
    </subcellularLocation>
</comment>
<feature type="compositionally biased region" description="Gly residues" evidence="2">
    <location>
        <begin position="278"/>
        <end position="295"/>
    </location>
</feature>
<evidence type="ECO:0000313" key="4">
    <source>
        <dbReference type="Proteomes" id="UP000698800"/>
    </source>
</evidence>
<comment type="similarity">
    <text evidence="1">Belongs to the DP1 family.</text>
</comment>
<organism evidence="3 4">
    <name type="scientific">Glutinoglossum americanum</name>
    <dbReference type="NCBI Taxonomy" id="1670608"/>
    <lineage>
        <taxon>Eukaryota</taxon>
        <taxon>Fungi</taxon>
        <taxon>Dikarya</taxon>
        <taxon>Ascomycota</taxon>
        <taxon>Pezizomycotina</taxon>
        <taxon>Geoglossomycetes</taxon>
        <taxon>Geoglossales</taxon>
        <taxon>Geoglossaceae</taxon>
        <taxon>Glutinoglossum</taxon>
    </lineage>
</organism>
<dbReference type="InterPro" id="IPR004345">
    <property type="entry name" value="TB2_DP1_HVA22"/>
</dbReference>
<dbReference type="EMBL" id="JAGHQL010000059">
    <property type="protein sequence ID" value="KAH0542168.1"/>
    <property type="molecule type" value="Genomic_DNA"/>
</dbReference>
<accession>A0A9P8I7C5</accession>
<dbReference type="GO" id="GO:0016020">
    <property type="term" value="C:membrane"/>
    <property type="evidence" value="ECO:0007669"/>
    <property type="project" value="UniProtKB-SubCell"/>
</dbReference>
<comment type="caution">
    <text evidence="3">The sequence shown here is derived from an EMBL/GenBank/DDBJ whole genome shotgun (WGS) entry which is preliminary data.</text>
</comment>
<keyword evidence="4" id="KW-1185">Reference proteome</keyword>
<evidence type="ECO:0000256" key="2">
    <source>
        <dbReference type="SAM" id="MobiDB-lite"/>
    </source>
</evidence>
<keyword evidence="1" id="KW-0812">Transmembrane</keyword>
<comment type="caution">
    <text evidence="1">Lacks conserved residue(s) required for the propagation of feature annotation.</text>
</comment>
<feature type="compositionally biased region" description="Low complexity" evidence="2">
    <location>
        <begin position="229"/>
        <end position="245"/>
    </location>
</feature>
<dbReference type="Pfam" id="PF03134">
    <property type="entry name" value="TB2_DP1_HVA22"/>
    <property type="match status" value="1"/>
</dbReference>
<dbReference type="PANTHER" id="PTHR12300">
    <property type="entry name" value="HVA22-LIKE PROTEINS"/>
    <property type="match status" value="1"/>
</dbReference>
<gene>
    <name evidence="3" type="ORF">FGG08_003389</name>
</gene>
<dbReference type="OrthoDB" id="434647at2759"/>
<dbReference type="Proteomes" id="UP000698800">
    <property type="component" value="Unassembled WGS sequence"/>
</dbReference>
<protein>
    <recommendedName>
        <fullName evidence="1">Protein YOP1</fullName>
    </recommendedName>
</protein>
<keyword evidence="1" id="KW-1133">Transmembrane helix</keyword>
<feature type="compositionally biased region" description="Low complexity" evidence="2">
    <location>
        <begin position="174"/>
        <end position="187"/>
    </location>
</feature>
<feature type="transmembrane region" description="Helical" evidence="1">
    <location>
        <begin position="57"/>
        <end position="77"/>
    </location>
</feature>
<sequence length="339" mass="37935">MFDLVAKLLSSIATFLFPIFASYKALQANDPAQLTPWLMYWVVFNCALLFESWTEWILVWVPFYAWIRLSILLYLVLPQTQGAKLVYIQYIHPFLRDHEAEIEAFIAKSMDRARAAGLQYYRRIVEAAKEFLGVEVMQQQQPPTPPPTMQSTGAYVQTLLSRFNLPSAAAAATSFLQQQQQQQQPSSLFPPYPQPRESETPTQRLASLAAHRAHFYTILQSLDREAQALDPSSSLLPPGSESPTSIATDDQSLKKSKSELEFERVEREDLGEDARGQAKGGGGGWLPWGWGGKGAVPGTQEAAEQEEELEGRGTATGVDPRWDPSSSVQHRHGQWQGQP</sequence>
<evidence type="ECO:0000313" key="3">
    <source>
        <dbReference type="EMBL" id="KAH0542168.1"/>
    </source>
</evidence>